<dbReference type="GO" id="GO:0016747">
    <property type="term" value="F:acyltransferase activity, transferring groups other than amino-acyl groups"/>
    <property type="evidence" value="ECO:0007669"/>
    <property type="project" value="TreeGrafter"/>
</dbReference>
<dbReference type="Gene3D" id="3.30.559.10">
    <property type="entry name" value="Chloramphenicol acetyltransferase-like domain"/>
    <property type="match status" value="2"/>
</dbReference>
<accession>A0A1V6PXB8</accession>
<dbReference type="InterPro" id="IPR050317">
    <property type="entry name" value="Plant_Fungal_Acyltransferase"/>
</dbReference>
<evidence type="ECO:0000313" key="3">
    <source>
        <dbReference type="Proteomes" id="UP000191672"/>
    </source>
</evidence>
<sequence>MATIESTRLFPRLQESSTSTPLSILDATVARFSPTGAIWVFDENPTNFDQETFINHLRDSFIETLSKFSQWAGQLQWAPVQPSGNHTERFNRPLLVYGADTDPGVEWTVIKHPFRADEIVPTADERASTITGNRSGAWDGNDFNQGLFVSSAPLALHDLKDCTGLPGMQVQVSLLQDGAYAIGIKIAHCLADAQTLMVFVHLWASNSQKQFRQQAKLSMMGDPVFDPALLDKCAAGDINAPEPDSALIKVARDLPLHRYSWWDTFDEAYPKVCIPTTENSKPSAADLALAIQQNRISPSTPAPWSSWDFTRPISYTLLHFTGPQLRSLQAQAQSLLDQPPRKDISRLDALLAHLWKSITKARKDTATHFQPQSQDSIYLNLSLGARTRIQPPLPPTFIGSPLFLTHVSMPDPQNSQVQLSEIASKIRDTMKEFTPEAVGAMLHDAAHEVSPQRLWQGFLGRGHTLVTSWLRLGLYDVSFCGGSGSVP</sequence>
<reference evidence="3" key="1">
    <citation type="journal article" date="2017" name="Nat. Microbiol.">
        <title>Global analysis of biosynthetic gene clusters reveals vast potential of secondary metabolite production in Penicillium species.</title>
        <authorList>
            <person name="Nielsen J.C."/>
            <person name="Grijseels S."/>
            <person name="Prigent S."/>
            <person name="Ji B."/>
            <person name="Dainat J."/>
            <person name="Nielsen K.F."/>
            <person name="Frisvad J.C."/>
            <person name="Workman M."/>
            <person name="Nielsen J."/>
        </authorList>
    </citation>
    <scope>NUCLEOTIDE SEQUENCE [LARGE SCALE GENOMIC DNA]</scope>
    <source>
        <strain evidence="3">IBT 31811</strain>
    </source>
</reference>
<evidence type="ECO:0000256" key="1">
    <source>
        <dbReference type="ARBA" id="ARBA00022679"/>
    </source>
</evidence>
<organism evidence="2 3">
    <name type="scientific">Penicillium antarcticum</name>
    <dbReference type="NCBI Taxonomy" id="416450"/>
    <lineage>
        <taxon>Eukaryota</taxon>
        <taxon>Fungi</taxon>
        <taxon>Dikarya</taxon>
        <taxon>Ascomycota</taxon>
        <taxon>Pezizomycotina</taxon>
        <taxon>Eurotiomycetes</taxon>
        <taxon>Eurotiomycetidae</taxon>
        <taxon>Eurotiales</taxon>
        <taxon>Aspergillaceae</taxon>
        <taxon>Penicillium</taxon>
    </lineage>
</organism>
<feature type="non-terminal residue" evidence="2">
    <location>
        <position position="487"/>
    </location>
</feature>
<keyword evidence="3" id="KW-1185">Reference proteome</keyword>
<keyword evidence="1" id="KW-0808">Transferase</keyword>
<dbReference type="Proteomes" id="UP000191672">
    <property type="component" value="Unassembled WGS sequence"/>
</dbReference>
<dbReference type="STRING" id="416450.A0A1V6PXB8"/>
<comment type="caution">
    <text evidence="2">The sequence shown here is derived from an EMBL/GenBank/DDBJ whole genome shotgun (WGS) entry which is preliminary data.</text>
</comment>
<dbReference type="InterPro" id="IPR023213">
    <property type="entry name" value="CAT-like_dom_sf"/>
</dbReference>
<dbReference type="AlphaFoldDB" id="A0A1V6PXB8"/>
<proteinExistence type="predicted"/>
<dbReference type="PANTHER" id="PTHR31642">
    <property type="entry name" value="TRICHOTHECENE 3-O-ACETYLTRANSFERASE"/>
    <property type="match status" value="1"/>
</dbReference>
<dbReference type="PANTHER" id="PTHR31642:SF310">
    <property type="entry name" value="FATTY ALCOHOL:CAFFEOYL-COA ACYLTRANSFERASE"/>
    <property type="match status" value="1"/>
</dbReference>
<dbReference type="EMBL" id="MDYN01000028">
    <property type="protein sequence ID" value="OQD81332.1"/>
    <property type="molecule type" value="Genomic_DNA"/>
</dbReference>
<protein>
    <recommendedName>
        <fullName evidence="4">Transferase family protein</fullName>
    </recommendedName>
</protein>
<name>A0A1V6PXB8_9EURO</name>
<evidence type="ECO:0008006" key="4">
    <source>
        <dbReference type="Google" id="ProtNLM"/>
    </source>
</evidence>
<gene>
    <name evidence="2" type="ORF">PENANT_c028G01586</name>
</gene>
<dbReference type="Pfam" id="PF02458">
    <property type="entry name" value="Transferase"/>
    <property type="match status" value="2"/>
</dbReference>
<dbReference type="GO" id="GO:0044550">
    <property type="term" value="P:secondary metabolite biosynthetic process"/>
    <property type="evidence" value="ECO:0007669"/>
    <property type="project" value="TreeGrafter"/>
</dbReference>
<evidence type="ECO:0000313" key="2">
    <source>
        <dbReference type="EMBL" id="OQD81332.1"/>
    </source>
</evidence>